<dbReference type="Proteomes" id="UP000623090">
    <property type="component" value="Unassembled WGS sequence"/>
</dbReference>
<dbReference type="Pfam" id="PF14206">
    <property type="entry name" value="Cys_rich_CPCC"/>
    <property type="match status" value="1"/>
</dbReference>
<comment type="caution">
    <text evidence="2">The sequence shown here is derived from an EMBL/GenBank/DDBJ whole genome shotgun (WGS) entry which is preliminary data.</text>
</comment>
<evidence type="ECO:0000313" key="2">
    <source>
        <dbReference type="EMBL" id="NPC65130.1"/>
    </source>
</evidence>
<evidence type="ECO:0000313" key="3">
    <source>
        <dbReference type="Proteomes" id="UP000623090"/>
    </source>
</evidence>
<dbReference type="InterPro" id="IPR025983">
    <property type="entry name" value="Cys_rich_CPCC"/>
</dbReference>
<name>A0ABX2AA07_9PROT</name>
<dbReference type="EMBL" id="JABJWC010000002">
    <property type="protein sequence ID" value="NPC65130.1"/>
    <property type="molecule type" value="Genomic_DNA"/>
</dbReference>
<keyword evidence="3" id="KW-1185">Reference proteome</keyword>
<feature type="domain" description="Cysteine-rich CPCC" evidence="1">
    <location>
        <begin position="6"/>
        <end position="58"/>
    </location>
</feature>
<accession>A0ABX2AA07</accession>
<organism evidence="2 3">
    <name type="scientific">Komagataeibacter melomenusus</name>
    <dbReference type="NCBI Taxonomy" id="2766578"/>
    <lineage>
        <taxon>Bacteria</taxon>
        <taxon>Pseudomonadati</taxon>
        <taxon>Pseudomonadota</taxon>
        <taxon>Alphaproteobacteria</taxon>
        <taxon>Acetobacterales</taxon>
        <taxon>Acetobacteraceae</taxon>
        <taxon>Komagataeibacter</taxon>
    </lineage>
</organism>
<sequence>MTELLPCPCCKSLEISEYGNYEICRVCNWEDDPVQSADPDYSGGANKLSLNQARARHQAEAQS</sequence>
<evidence type="ECO:0000259" key="1">
    <source>
        <dbReference type="Pfam" id="PF14206"/>
    </source>
</evidence>
<dbReference type="RefSeq" id="WP_172154749.1">
    <property type="nucleotide sequence ID" value="NZ_JABJWC010000002.1"/>
</dbReference>
<protein>
    <recommendedName>
        <fullName evidence="1">Cysteine-rich CPCC domain-containing protein</fullName>
    </recommendedName>
</protein>
<gene>
    <name evidence="2" type="ORF">HNW77_01655</name>
</gene>
<proteinExistence type="predicted"/>
<reference evidence="2 3" key="1">
    <citation type="journal article" date="2020" name="Microorganisms">
        <title>Description of Komagataeibacter melaceti sp. nov. and Komagataeibacter melomenusus sp. nov. Isolated from Apple Cider Vinegar.</title>
        <authorList>
            <person name="Maric L."/>
            <person name="Cleenwerck I."/>
            <person name="Accetto T."/>
            <person name="Vandamme P."/>
            <person name="Trcek J."/>
        </authorList>
    </citation>
    <scope>NUCLEOTIDE SEQUENCE [LARGE SCALE GENOMIC DNA]</scope>
    <source>
        <strain evidence="2 3">AV436</strain>
    </source>
</reference>